<keyword evidence="3" id="KW-1185">Reference proteome</keyword>
<sequence>MQKNLKIRSRGELWGTKAAYIWKRCFNKLKSWDKTCVNKAKESNVPTWIGHLPIFIISALAVTALILSTIITIIIVSIFFIIILVLSKTPSAGPLKHGHYDLDGYHYPDGNIDQSDR</sequence>
<dbReference type="RefSeq" id="WP_074025134.1">
    <property type="nucleotide sequence ID" value="NZ_CAWNAG010000159.1"/>
</dbReference>
<accession>A0A1Q5TH64</accession>
<organism evidence="2 3">
    <name type="scientific">Xenorhabdus eapokensis</name>
    <dbReference type="NCBI Taxonomy" id="1873482"/>
    <lineage>
        <taxon>Bacteria</taxon>
        <taxon>Pseudomonadati</taxon>
        <taxon>Pseudomonadota</taxon>
        <taxon>Gammaproteobacteria</taxon>
        <taxon>Enterobacterales</taxon>
        <taxon>Morganellaceae</taxon>
        <taxon>Xenorhabdus</taxon>
    </lineage>
</organism>
<feature type="transmembrane region" description="Helical" evidence="1">
    <location>
        <begin position="54"/>
        <end position="86"/>
    </location>
</feature>
<dbReference type="OrthoDB" id="6637434at2"/>
<dbReference type="EMBL" id="MKGQ01000050">
    <property type="protein sequence ID" value="OKO99587.1"/>
    <property type="molecule type" value="Genomic_DNA"/>
</dbReference>
<keyword evidence="1" id="KW-0812">Transmembrane</keyword>
<name>A0A1Q5TH64_9GAMM</name>
<protein>
    <recommendedName>
        <fullName evidence="4">DUF3742 domain-containing protein</fullName>
    </recommendedName>
</protein>
<evidence type="ECO:0000313" key="2">
    <source>
        <dbReference type="EMBL" id="OKO99587.1"/>
    </source>
</evidence>
<evidence type="ECO:0008006" key="4">
    <source>
        <dbReference type="Google" id="ProtNLM"/>
    </source>
</evidence>
<keyword evidence="1" id="KW-0472">Membrane</keyword>
<evidence type="ECO:0000256" key="1">
    <source>
        <dbReference type="SAM" id="Phobius"/>
    </source>
</evidence>
<comment type="caution">
    <text evidence="2">The sequence shown here is derived from an EMBL/GenBank/DDBJ whole genome shotgun (WGS) entry which is preliminary data.</text>
</comment>
<proteinExistence type="predicted"/>
<dbReference type="AlphaFoldDB" id="A0A1Q5TH64"/>
<keyword evidence="1" id="KW-1133">Transmembrane helix</keyword>
<dbReference type="STRING" id="1873482.Xedl_03610"/>
<gene>
    <name evidence="2" type="ORF">Xedl_03610</name>
</gene>
<dbReference type="Proteomes" id="UP000186268">
    <property type="component" value="Unassembled WGS sequence"/>
</dbReference>
<reference evidence="2 3" key="1">
    <citation type="submission" date="2016-09" db="EMBL/GenBank/DDBJ databases">
        <title>Xenorhabdus thuongxuanensis sp. nov. and Xenorhabdus eapokensis sp. nov., isolated from Steinernema species.</title>
        <authorList>
            <person name="Kaempfer P."/>
            <person name="Tobias N.J."/>
            <person name="Phan Ke L."/>
            <person name="Bode H.B."/>
            <person name="Glaeser S.P."/>
        </authorList>
    </citation>
    <scope>NUCLEOTIDE SEQUENCE [LARGE SCALE GENOMIC DNA]</scope>
    <source>
        <strain evidence="2 3">DL20</strain>
    </source>
</reference>
<evidence type="ECO:0000313" key="3">
    <source>
        <dbReference type="Proteomes" id="UP000186268"/>
    </source>
</evidence>